<sequence>MSGGMAMAALPISHSEDTAAVSAARLSMREKLSYGAGEVASNLAWNMVTGFLLLYYTDVALLPVAALGTLMLVTRVADAVVDPLVGLLVDRTQSRFGKARPYLLWGAVPFGLLTVATFAVPGGGVGFRLTYAYVTFTLLGFVYALLYVPYGAMLPMLSRDPGEKTQLGSFRAMGSSLASIIAYGAVMPLVGMIGGQDRQFGFLVTAAIMGAGSAALYLLTFANTRERLSRPALGEGRKVGVSLRQMVANPIWRITIAAAILIFVKIGVMVSSFVYLAKDVLGKPAVISIALPLMSVAIMSGGFISRAYLLRFGKRRGNLCAIGLSLALFLTLPFAEGNLPLFTAIFVLSNIVGGIQATTTFVMAADAVEYQDRHFGDRAEGLLASTVSFGTKLGMALGIAATAYVLGWAGYAPGHASAGTNGALRWVFYGGQAALMLALMIVMSFYRYDSTVASAASVEKD</sequence>
<keyword evidence="4" id="KW-1003">Cell membrane</keyword>
<feature type="transmembrane region" description="Helical" evidence="8">
    <location>
        <begin position="317"/>
        <end position="335"/>
    </location>
</feature>
<dbReference type="InterPro" id="IPR039672">
    <property type="entry name" value="MFS_2"/>
</dbReference>
<evidence type="ECO:0000256" key="2">
    <source>
        <dbReference type="ARBA" id="ARBA00009617"/>
    </source>
</evidence>
<keyword evidence="3" id="KW-0813">Transport</keyword>
<dbReference type="PANTHER" id="PTHR11328:SF24">
    <property type="entry name" value="MAJOR FACILITATOR SUPERFAMILY (MFS) PROFILE DOMAIN-CONTAINING PROTEIN"/>
    <property type="match status" value="1"/>
</dbReference>
<feature type="transmembrane region" description="Helical" evidence="8">
    <location>
        <begin position="200"/>
        <end position="220"/>
    </location>
</feature>
<dbReference type="EMBL" id="SACO01000022">
    <property type="protein sequence ID" value="RVU02273.1"/>
    <property type="molecule type" value="Genomic_DNA"/>
</dbReference>
<evidence type="ECO:0000313" key="10">
    <source>
        <dbReference type="Proteomes" id="UP000282837"/>
    </source>
</evidence>
<evidence type="ECO:0000256" key="7">
    <source>
        <dbReference type="ARBA" id="ARBA00023136"/>
    </source>
</evidence>
<evidence type="ECO:0000256" key="6">
    <source>
        <dbReference type="ARBA" id="ARBA00022989"/>
    </source>
</evidence>
<dbReference type="AlphaFoldDB" id="A0A3S2Y2Y3"/>
<dbReference type="GO" id="GO:0015293">
    <property type="term" value="F:symporter activity"/>
    <property type="evidence" value="ECO:0007669"/>
    <property type="project" value="InterPro"/>
</dbReference>
<comment type="subcellular location">
    <subcellularLocation>
        <location evidence="1">Cell membrane</location>
        <topology evidence="1">Multi-pass membrane protein</topology>
    </subcellularLocation>
</comment>
<feature type="transmembrane region" description="Helical" evidence="8">
    <location>
        <begin position="341"/>
        <end position="362"/>
    </location>
</feature>
<dbReference type="RefSeq" id="WP_127711855.1">
    <property type="nucleotide sequence ID" value="NZ_SACO01000022.1"/>
</dbReference>
<dbReference type="NCBIfam" id="TIGR00792">
    <property type="entry name" value="gph"/>
    <property type="match status" value="1"/>
</dbReference>
<dbReference type="InterPro" id="IPR018043">
    <property type="entry name" value="Na/Gal_symport_CS"/>
</dbReference>
<organism evidence="9 10">
    <name type="scientific">Novosphingobium umbonatum</name>
    <dbReference type="NCBI Taxonomy" id="1908524"/>
    <lineage>
        <taxon>Bacteria</taxon>
        <taxon>Pseudomonadati</taxon>
        <taxon>Pseudomonadota</taxon>
        <taxon>Alphaproteobacteria</taxon>
        <taxon>Sphingomonadales</taxon>
        <taxon>Sphingomonadaceae</taxon>
        <taxon>Novosphingobium</taxon>
    </lineage>
</organism>
<dbReference type="SUPFAM" id="SSF103473">
    <property type="entry name" value="MFS general substrate transporter"/>
    <property type="match status" value="1"/>
</dbReference>
<evidence type="ECO:0000256" key="8">
    <source>
        <dbReference type="SAM" id="Phobius"/>
    </source>
</evidence>
<keyword evidence="10" id="KW-1185">Reference proteome</keyword>
<dbReference type="OrthoDB" id="9764596at2"/>
<dbReference type="Pfam" id="PF13347">
    <property type="entry name" value="MFS_2"/>
    <property type="match status" value="1"/>
</dbReference>
<comment type="similarity">
    <text evidence="2">Belongs to the sodium:galactoside symporter (TC 2.A.2) family.</text>
</comment>
<feature type="transmembrane region" description="Helical" evidence="8">
    <location>
        <begin position="102"/>
        <end position="124"/>
    </location>
</feature>
<protein>
    <submittedName>
        <fullName evidence="9">MFS transporter</fullName>
    </submittedName>
</protein>
<dbReference type="Proteomes" id="UP000282837">
    <property type="component" value="Unassembled WGS sequence"/>
</dbReference>
<evidence type="ECO:0000256" key="3">
    <source>
        <dbReference type="ARBA" id="ARBA00022448"/>
    </source>
</evidence>
<dbReference type="InterPro" id="IPR001927">
    <property type="entry name" value="Na/Gal_symport"/>
</dbReference>
<dbReference type="PANTHER" id="PTHR11328">
    <property type="entry name" value="MAJOR FACILITATOR SUPERFAMILY DOMAIN-CONTAINING PROTEIN"/>
    <property type="match status" value="1"/>
</dbReference>
<feature type="transmembrane region" description="Helical" evidence="8">
    <location>
        <begin position="426"/>
        <end position="446"/>
    </location>
</feature>
<name>A0A3S2Y2Y3_9SPHN</name>
<feature type="transmembrane region" description="Helical" evidence="8">
    <location>
        <begin position="60"/>
        <end position="81"/>
    </location>
</feature>
<feature type="transmembrane region" description="Helical" evidence="8">
    <location>
        <begin position="254"/>
        <end position="277"/>
    </location>
</feature>
<dbReference type="PROSITE" id="PS00872">
    <property type="entry name" value="NA_GALACTOSIDE_SYMP"/>
    <property type="match status" value="1"/>
</dbReference>
<dbReference type="GO" id="GO:0006814">
    <property type="term" value="P:sodium ion transport"/>
    <property type="evidence" value="ECO:0007669"/>
    <property type="project" value="InterPro"/>
</dbReference>
<dbReference type="GO" id="GO:0008643">
    <property type="term" value="P:carbohydrate transport"/>
    <property type="evidence" value="ECO:0007669"/>
    <property type="project" value="InterPro"/>
</dbReference>
<feature type="transmembrane region" description="Helical" evidence="8">
    <location>
        <begin position="170"/>
        <end position="194"/>
    </location>
</feature>
<feature type="transmembrane region" description="Helical" evidence="8">
    <location>
        <begin position="289"/>
        <end position="310"/>
    </location>
</feature>
<dbReference type="GO" id="GO:0005886">
    <property type="term" value="C:plasma membrane"/>
    <property type="evidence" value="ECO:0007669"/>
    <property type="project" value="UniProtKB-SubCell"/>
</dbReference>
<proteinExistence type="inferred from homology"/>
<keyword evidence="6 8" id="KW-1133">Transmembrane helix</keyword>
<keyword evidence="7 8" id="KW-0472">Membrane</keyword>
<feature type="transmembrane region" description="Helical" evidence="8">
    <location>
        <begin position="382"/>
        <end position="406"/>
    </location>
</feature>
<gene>
    <name evidence="9" type="ORF">EOE18_17320</name>
</gene>
<evidence type="ECO:0000256" key="1">
    <source>
        <dbReference type="ARBA" id="ARBA00004651"/>
    </source>
</evidence>
<evidence type="ECO:0000313" key="9">
    <source>
        <dbReference type="EMBL" id="RVU02273.1"/>
    </source>
</evidence>
<comment type="caution">
    <text evidence="9">The sequence shown here is derived from an EMBL/GenBank/DDBJ whole genome shotgun (WGS) entry which is preliminary data.</text>
</comment>
<evidence type="ECO:0000256" key="4">
    <source>
        <dbReference type="ARBA" id="ARBA00022475"/>
    </source>
</evidence>
<keyword evidence="5 8" id="KW-0812">Transmembrane</keyword>
<evidence type="ECO:0000256" key="5">
    <source>
        <dbReference type="ARBA" id="ARBA00022692"/>
    </source>
</evidence>
<dbReference type="InterPro" id="IPR036259">
    <property type="entry name" value="MFS_trans_sf"/>
</dbReference>
<feature type="transmembrane region" description="Helical" evidence="8">
    <location>
        <begin position="130"/>
        <end position="150"/>
    </location>
</feature>
<accession>A0A3S2Y2Y3</accession>
<dbReference type="CDD" id="cd17332">
    <property type="entry name" value="MFS_MelB_like"/>
    <property type="match status" value="1"/>
</dbReference>
<reference evidence="9 10" key="1">
    <citation type="submission" date="2019-01" db="EMBL/GenBank/DDBJ databases">
        <authorList>
            <person name="Chen W.-M."/>
        </authorList>
    </citation>
    <scope>NUCLEOTIDE SEQUENCE [LARGE SCALE GENOMIC DNA]</scope>
    <source>
        <strain evidence="9 10">FSY-9</strain>
    </source>
</reference>
<dbReference type="Gene3D" id="1.20.1250.20">
    <property type="entry name" value="MFS general substrate transporter like domains"/>
    <property type="match status" value="1"/>
</dbReference>